<feature type="region of interest" description="Disordered" evidence="1">
    <location>
        <begin position="39"/>
        <end position="61"/>
    </location>
</feature>
<dbReference type="PANTHER" id="PTHR37981:SF1">
    <property type="entry name" value="SGNH HYDROLASE-TYPE ESTERASE DOMAIN-CONTAINING PROTEIN"/>
    <property type="match status" value="1"/>
</dbReference>
<evidence type="ECO:0000256" key="2">
    <source>
        <dbReference type="SAM" id="SignalP"/>
    </source>
</evidence>
<evidence type="ECO:0000259" key="3">
    <source>
        <dbReference type="Pfam" id="PF13472"/>
    </source>
</evidence>
<gene>
    <name evidence="4" type="ORF">Micbo1qcDRAFT_200346</name>
</gene>
<dbReference type="GO" id="GO:0016788">
    <property type="term" value="F:hydrolase activity, acting on ester bonds"/>
    <property type="evidence" value="ECO:0007669"/>
    <property type="project" value="InterPro"/>
</dbReference>
<dbReference type="PANTHER" id="PTHR37981">
    <property type="entry name" value="LIPASE 2"/>
    <property type="match status" value="1"/>
</dbReference>
<feature type="signal peptide" evidence="2">
    <location>
        <begin position="1"/>
        <end position="20"/>
    </location>
</feature>
<feature type="compositionally biased region" description="Polar residues" evidence="1">
    <location>
        <begin position="51"/>
        <end position="61"/>
    </location>
</feature>
<feature type="domain" description="SGNH hydrolase-type esterase" evidence="3">
    <location>
        <begin position="66"/>
        <end position="297"/>
    </location>
</feature>
<dbReference type="EMBL" id="KQ964245">
    <property type="protein sequence ID" value="KXJ97688.1"/>
    <property type="molecule type" value="Genomic_DNA"/>
</dbReference>
<dbReference type="InterPro" id="IPR013830">
    <property type="entry name" value="SGNH_hydro"/>
</dbReference>
<dbReference type="SUPFAM" id="SSF52266">
    <property type="entry name" value="SGNH hydrolase"/>
    <property type="match status" value="1"/>
</dbReference>
<keyword evidence="5" id="KW-1185">Reference proteome</keyword>
<evidence type="ECO:0000313" key="5">
    <source>
        <dbReference type="Proteomes" id="UP000070501"/>
    </source>
</evidence>
<dbReference type="AlphaFoldDB" id="A0A136JKK1"/>
<dbReference type="InterPro" id="IPR037460">
    <property type="entry name" value="SEST-like"/>
</dbReference>
<feature type="chain" id="PRO_5007293838" evidence="2">
    <location>
        <begin position="21"/>
        <end position="468"/>
    </location>
</feature>
<proteinExistence type="predicted"/>
<organism evidence="4 5">
    <name type="scientific">Microdochium bolleyi</name>
    <dbReference type="NCBI Taxonomy" id="196109"/>
    <lineage>
        <taxon>Eukaryota</taxon>
        <taxon>Fungi</taxon>
        <taxon>Dikarya</taxon>
        <taxon>Ascomycota</taxon>
        <taxon>Pezizomycotina</taxon>
        <taxon>Sordariomycetes</taxon>
        <taxon>Xylariomycetidae</taxon>
        <taxon>Xylariales</taxon>
        <taxon>Microdochiaceae</taxon>
        <taxon>Microdochium</taxon>
    </lineage>
</organism>
<dbReference type="OrthoDB" id="21678at2759"/>
<reference evidence="5" key="1">
    <citation type="submission" date="2016-02" db="EMBL/GenBank/DDBJ databases">
        <title>Draft genome sequence of Microdochium bolleyi, a fungal endophyte of beachgrass.</title>
        <authorList>
            <consortium name="DOE Joint Genome Institute"/>
            <person name="David A.S."/>
            <person name="May G."/>
            <person name="Haridas S."/>
            <person name="Lim J."/>
            <person name="Wang M."/>
            <person name="Labutti K."/>
            <person name="Lipzen A."/>
            <person name="Barry K."/>
            <person name="Grigoriev I.V."/>
        </authorList>
    </citation>
    <scope>NUCLEOTIDE SEQUENCE [LARGE SCALE GENOMIC DNA]</scope>
    <source>
        <strain evidence="5">J235TASD1</strain>
    </source>
</reference>
<evidence type="ECO:0000313" key="4">
    <source>
        <dbReference type="EMBL" id="KXJ97688.1"/>
    </source>
</evidence>
<name>A0A136JKK1_9PEZI</name>
<sequence length="468" mass="51033">MHNSLFLAAVGFLVHSPVAGYAIAARVDHGNQQRVLSDVSARHGHPPGHISPQSHHPSDLQTGFVALGDSYSAGIGTGVSGKEDDCRHGNGAYPQLIAADLARSQPGGTPNITSAQLLACTGATTAQILPGVEDSQIDRFDTTRPADFALLSLGGNDLGFFDVMNSCVFRFYSFYSGTCESALARAAREIESDDFAVRLGVAVTEILDRARWEKKPWFLITMTGYARFFDAETEACDDMSLGVWWNGPKLTRELRASMNALVLAVNGKIRETVAGINRRFATRKVVFVDYDDLFEGHRFCEQGVSEPDYERDDTWFFLVGGRDNARNETGNSTGSHHAAGGGHHSAGTTTLPTDLAALVDPSACLEPARRSGDWGAQALCYMAMARRRDPALRLAPALPGRVGAPPPLPLGSQPRGDQEVSVQNSMWYVPTYYGKTFHPRSRGHEAIRDAVYRAWRRLDDDDDDDNDE</sequence>
<dbReference type="GO" id="GO:0006629">
    <property type="term" value="P:lipid metabolic process"/>
    <property type="evidence" value="ECO:0007669"/>
    <property type="project" value="TreeGrafter"/>
</dbReference>
<dbReference type="InParanoid" id="A0A136JKK1"/>
<accession>A0A136JKK1</accession>
<keyword evidence="2" id="KW-0732">Signal</keyword>
<keyword evidence="4" id="KW-0378">Hydrolase</keyword>
<dbReference type="Pfam" id="PF13472">
    <property type="entry name" value="Lipase_GDSL_2"/>
    <property type="match status" value="1"/>
</dbReference>
<dbReference type="Gene3D" id="3.40.50.1110">
    <property type="entry name" value="SGNH hydrolase"/>
    <property type="match status" value="1"/>
</dbReference>
<dbReference type="CDD" id="cd01823">
    <property type="entry name" value="SEST_like"/>
    <property type="match status" value="1"/>
</dbReference>
<evidence type="ECO:0000256" key="1">
    <source>
        <dbReference type="SAM" id="MobiDB-lite"/>
    </source>
</evidence>
<feature type="region of interest" description="Disordered" evidence="1">
    <location>
        <begin position="326"/>
        <end position="349"/>
    </location>
</feature>
<protein>
    <submittedName>
        <fullName evidence="4">SGNH hydrolase-type esterase domain-containing protein</fullName>
    </submittedName>
</protein>
<dbReference type="Proteomes" id="UP000070501">
    <property type="component" value="Unassembled WGS sequence"/>
</dbReference>
<dbReference type="InterPro" id="IPR036514">
    <property type="entry name" value="SGNH_hydro_sf"/>
</dbReference>